<accession>A0A0N8W0C0</accession>
<gene>
    <name evidence="3" type="primary">mppA</name>
    <name evidence="3" type="ORF">Clow_01193</name>
</gene>
<keyword evidence="4" id="KW-1185">Reference proteome</keyword>
<dbReference type="InterPro" id="IPR030678">
    <property type="entry name" value="Peptide/Ni-bd"/>
</dbReference>
<dbReference type="PANTHER" id="PTHR30290">
    <property type="entry name" value="PERIPLASMIC BINDING COMPONENT OF ABC TRANSPORTER"/>
    <property type="match status" value="1"/>
</dbReference>
<dbReference type="GO" id="GO:0042597">
    <property type="term" value="C:periplasmic space"/>
    <property type="evidence" value="ECO:0007669"/>
    <property type="project" value="UniProtKB-ARBA"/>
</dbReference>
<dbReference type="AlphaFoldDB" id="A0A0N8W0C0"/>
<dbReference type="OrthoDB" id="9046151at2"/>
<dbReference type="Gene3D" id="3.40.190.10">
    <property type="entry name" value="Periplasmic binding protein-like II"/>
    <property type="match status" value="1"/>
</dbReference>
<evidence type="ECO:0000313" key="4">
    <source>
        <dbReference type="Proteomes" id="UP000050488"/>
    </source>
</evidence>
<dbReference type="GO" id="GO:0043190">
    <property type="term" value="C:ATP-binding cassette (ABC) transporter complex"/>
    <property type="evidence" value="ECO:0007669"/>
    <property type="project" value="InterPro"/>
</dbReference>
<dbReference type="InterPro" id="IPR000914">
    <property type="entry name" value="SBP_5_dom"/>
</dbReference>
<dbReference type="Gene3D" id="3.10.105.10">
    <property type="entry name" value="Dipeptide-binding Protein, Domain 3"/>
    <property type="match status" value="1"/>
</dbReference>
<evidence type="ECO:0000259" key="2">
    <source>
        <dbReference type="Pfam" id="PF00496"/>
    </source>
</evidence>
<sequence length="523" mass="57811">MVRRKIIALITAMGLAAGGVAACAPEDPTDYITANGSEPQNPLLPGTTSETGGGRIIDLLYSGLVSYDTQGEPYNEVAESIETEDGKHYTIRLKDTYFADGTPVKAQNFVRSWNYVVANSLPMGDSFAAIEGYEEGVPELSGLEVIDDKTFTVALKEVEQDFPVRLGYHAFYPLPDVAFEDMDAFGQNPVGNGPYKAKKWTHYDNITLVPNEEYTGAREVKNEGVKFIFYATLDSAYADLLAGNLDVLDAVPDTSFATYEEELEGRSVNQPVAIFQGFAIPARLEHFSGEEGNLRRRAISHAINREQITDRIFDGTRTPATDFTSPIIPGHSDNLPGSEVLDYDPEEAKKLWAQADAISPWSGEFSIGYNADGGHQGWVDAVTNQIRNVLEIEAVGKAYPDFKSFRDDIQNRTTTGSFRTGWQADTPLLSDFLVATFSTTGSSNDGDYSNPEFDRQLALGKASPEMEEANRHYNLAQEELMRDLPTIPLWYSNTVGGYSEHVEDVVFAWTSFAELDQVRRIEQ</sequence>
<dbReference type="Gene3D" id="3.90.76.10">
    <property type="entry name" value="Dipeptide-binding Protein, Domain 1"/>
    <property type="match status" value="1"/>
</dbReference>
<dbReference type="PROSITE" id="PS51257">
    <property type="entry name" value="PROKAR_LIPOPROTEIN"/>
    <property type="match status" value="1"/>
</dbReference>
<keyword evidence="1" id="KW-0732">Signal</keyword>
<dbReference type="PIRSF" id="PIRSF002741">
    <property type="entry name" value="MppA"/>
    <property type="match status" value="1"/>
</dbReference>
<dbReference type="CDD" id="cd00995">
    <property type="entry name" value="PBP2_NikA_DppA_OppA_like"/>
    <property type="match status" value="1"/>
</dbReference>
<dbReference type="GO" id="GO:1904680">
    <property type="term" value="F:peptide transmembrane transporter activity"/>
    <property type="evidence" value="ECO:0007669"/>
    <property type="project" value="TreeGrafter"/>
</dbReference>
<evidence type="ECO:0000256" key="1">
    <source>
        <dbReference type="SAM" id="SignalP"/>
    </source>
</evidence>
<comment type="caution">
    <text evidence="3">The sequence shown here is derived from an EMBL/GenBank/DDBJ whole genome shotgun (WGS) entry which is preliminary data.</text>
</comment>
<feature type="domain" description="Solute-binding protein family 5" evidence="2">
    <location>
        <begin position="72"/>
        <end position="443"/>
    </location>
</feature>
<feature type="chain" id="PRO_5039317066" evidence="1">
    <location>
        <begin position="22"/>
        <end position="523"/>
    </location>
</feature>
<name>A0A0N8W0C0_9CORY</name>
<evidence type="ECO:0000313" key="3">
    <source>
        <dbReference type="EMBL" id="KQB86274.1"/>
    </source>
</evidence>
<dbReference type="Pfam" id="PF00496">
    <property type="entry name" value="SBP_bac_5"/>
    <property type="match status" value="1"/>
</dbReference>
<dbReference type="GO" id="GO:0015833">
    <property type="term" value="P:peptide transport"/>
    <property type="evidence" value="ECO:0007669"/>
    <property type="project" value="TreeGrafter"/>
</dbReference>
<dbReference type="STRING" id="1544413.Clow_01193"/>
<dbReference type="SUPFAM" id="SSF53850">
    <property type="entry name" value="Periplasmic binding protein-like II"/>
    <property type="match status" value="1"/>
</dbReference>
<dbReference type="EMBL" id="LKEV01000003">
    <property type="protein sequence ID" value="KQB86274.1"/>
    <property type="molecule type" value="Genomic_DNA"/>
</dbReference>
<reference evidence="3 4" key="1">
    <citation type="submission" date="2015-10" db="EMBL/GenBank/DDBJ databases">
        <title>Corynebacteirum lowii and Corynebacterium oculi species nova, derived from human clinical disease and and emended description of Corynebacterium mastiditis.</title>
        <authorList>
            <person name="Bernard K."/>
            <person name="Pacheco A.L."/>
            <person name="Mcdougall C."/>
            <person name="Burtx T."/>
            <person name="Weibe D."/>
            <person name="Tyler S."/>
            <person name="Olson A.B."/>
            <person name="Cnockaert M."/>
            <person name="Eguchi H."/>
            <person name="Kuwahara T."/>
            <person name="Nakayama-Imaohji H."/>
            <person name="Boudewijins M."/>
            <person name="Van Hoecke F."/>
            <person name="Bernier A.-M."/>
            <person name="Vandamme P."/>
        </authorList>
    </citation>
    <scope>NUCLEOTIDE SEQUENCE [LARGE SCALE GENOMIC DNA]</scope>
    <source>
        <strain evidence="3 4">NML 130206</strain>
    </source>
</reference>
<dbReference type="PATRIC" id="fig|1544413.3.peg.1202"/>
<feature type="signal peptide" evidence="1">
    <location>
        <begin position="1"/>
        <end position="21"/>
    </location>
</feature>
<dbReference type="RefSeq" id="WP_055177672.1">
    <property type="nucleotide sequence ID" value="NZ_JAUSQY010000001.1"/>
</dbReference>
<dbReference type="PANTHER" id="PTHR30290:SF83">
    <property type="entry name" value="ABC TRANSPORTER SUBSTRATE-BINDING PROTEIN"/>
    <property type="match status" value="1"/>
</dbReference>
<proteinExistence type="predicted"/>
<organism evidence="3 4">
    <name type="scientific">Corynebacterium lowii</name>
    <dbReference type="NCBI Taxonomy" id="1544413"/>
    <lineage>
        <taxon>Bacteria</taxon>
        <taxon>Bacillati</taxon>
        <taxon>Actinomycetota</taxon>
        <taxon>Actinomycetes</taxon>
        <taxon>Mycobacteriales</taxon>
        <taxon>Corynebacteriaceae</taxon>
        <taxon>Corynebacterium</taxon>
    </lineage>
</organism>
<dbReference type="Proteomes" id="UP000050488">
    <property type="component" value="Unassembled WGS sequence"/>
</dbReference>
<dbReference type="InterPro" id="IPR039424">
    <property type="entry name" value="SBP_5"/>
</dbReference>
<protein>
    <submittedName>
        <fullName evidence="3">Periplasmic murein peptide-binding protein</fullName>
    </submittedName>
</protein>